<evidence type="ECO:0000256" key="1">
    <source>
        <dbReference type="ARBA" id="ARBA00022679"/>
    </source>
</evidence>
<dbReference type="Pfam" id="PF13439">
    <property type="entry name" value="Glyco_transf_4"/>
    <property type="match status" value="1"/>
</dbReference>
<accession>A0ABX3FCY1</accession>
<proteinExistence type="predicted"/>
<keyword evidence="1" id="KW-0808">Transferase</keyword>
<protein>
    <recommendedName>
        <fullName evidence="6">Glycosyltransferase family 1 protein</fullName>
    </recommendedName>
</protein>
<dbReference type="CDD" id="cd03809">
    <property type="entry name" value="GT4_MtfB-like"/>
    <property type="match status" value="1"/>
</dbReference>
<dbReference type="InterPro" id="IPR001296">
    <property type="entry name" value="Glyco_trans_1"/>
</dbReference>
<dbReference type="Gene3D" id="3.40.50.2000">
    <property type="entry name" value="Glycogen Phosphorylase B"/>
    <property type="match status" value="2"/>
</dbReference>
<organism evidence="4 5">
    <name type="scientific">Vibrio ponticus</name>
    <dbReference type="NCBI Taxonomy" id="265668"/>
    <lineage>
        <taxon>Bacteria</taxon>
        <taxon>Pseudomonadati</taxon>
        <taxon>Pseudomonadota</taxon>
        <taxon>Gammaproteobacteria</taxon>
        <taxon>Vibrionales</taxon>
        <taxon>Vibrionaceae</taxon>
        <taxon>Vibrio</taxon>
    </lineage>
</organism>
<dbReference type="PANTHER" id="PTHR46401">
    <property type="entry name" value="GLYCOSYLTRANSFERASE WBBK-RELATED"/>
    <property type="match status" value="1"/>
</dbReference>
<reference evidence="4 5" key="1">
    <citation type="submission" date="2016-09" db="EMBL/GenBank/DDBJ databases">
        <title>Genomic Taxonomy of the Vibrionaceae.</title>
        <authorList>
            <person name="Gonzalez-Castillo A."/>
            <person name="Gomez-Gil B."/>
            <person name="Enciso-Ibarra K."/>
        </authorList>
    </citation>
    <scope>NUCLEOTIDE SEQUENCE [LARGE SCALE GENOMIC DNA]</scope>
    <source>
        <strain evidence="4 5">CAIM 1731</strain>
    </source>
</reference>
<dbReference type="Proteomes" id="UP000186206">
    <property type="component" value="Unassembled WGS sequence"/>
</dbReference>
<dbReference type="EMBL" id="MJMI01000123">
    <property type="protein sequence ID" value="OLQ87302.1"/>
    <property type="molecule type" value="Genomic_DNA"/>
</dbReference>
<gene>
    <name evidence="4" type="ORF">BIY21_17240</name>
</gene>
<evidence type="ECO:0008006" key="6">
    <source>
        <dbReference type="Google" id="ProtNLM"/>
    </source>
</evidence>
<dbReference type="SUPFAM" id="SSF53756">
    <property type="entry name" value="UDP-Glycosyltransferase/glycogen phosphorylase"/>
    <property type="match status" value="1"/>
</dbReference>
<dbReference type="RefSeq" id="WP_075651647.1">
    <property type="nucleotide sequence ID" value="NZ_AP019657.1"/>
</dbReference>
<feature type="domain" description="Glycosyl transferase family 1" evidence="2">
    <location>
        <begin position="201"/>
        <end position="355"/>
    </location>
</feature>
<evidence type="ECO:0000313" key="5">
    <source>
        <dbReference type="Proteomes" id="UP000186206"/>
    </source>
</evidence>
<evidence type="ECO:0000259" key="3">
    <source>
        <dbReference type="Pfam" id="PF13439"/>
    </source>
</evidence>
<feature type="domain" description="Glycosyltransferase subfamily 4-like N-terminal" evidence="3">
    <location>
        <begin position="14"/>
        <end position="180"/>
    </location>
</feature>
<dbReference type="InterPro" id="IPR028098">
    <property type="entry name" value="Glyco_trans_4-like_N"/>
</dbReference>
<evidence type="ECO:0000313" key="4">
    <source>
        <dbReference type="EMBL" id="OLQ87302.1"/>
    </source>
</evidence>
<evidence type="ECO:0000259" key="2">
    <source>
        <dbReference type="Pfam" id="PF00534"/>
    </source>
</evidence>
<dbReference type="PANTHER" id="PTHR46401:SF2">
    <property type="entry name" value="GLYCOSYLTRANSFERASE WBBK-RELATED"/>
    <property type="match status" value="1"/>
</dbReference>
<dbReference type="Pfam" id="PF00534">
    <property type="entry name" value="Glycos_transf_1"/>
    <property type="match status" value="1"/>
</dbReference>
<keyword evidence="5" id="KW-1185">Reference proteome</keyword>
<comment type="caution">
    <text evidence="4">The sequence shown here is derived from an EMBL/GenBank/DDBJ whole genome shotgun (WGS) entry which is preliminary data.</text>
</comment>
<sequence>MKTIVINALSALRGGGQTYILNFIQHSPKNYKIVLLVSKLNVDCFINYESDLVEIHVLKQASKSIIHRTLWELFFLPRYLKDKCADVYYSPGGIMLSVIPKEVCSVTALRNMLPFDVNERKRFSLLSYSRFKLWLLKYIFLISYKKCDKVVFISHYSRDVVKGYMPEIMKKSTVIPHGLNELFFNRVESNGLPSGLVENGYYLYVSILDVYKAQKEVLKAWDILVRNGFKYPLILVGPKYNDYGDQVLSLISELNLEKHVIYLGHIDYDELPKLYQSARSLVFASSCECCPNILLEKLSSARPILCSNIQPMPEFGKESVIYFDPYEPTSLALAITDMEKKPLLMKELGERAYKQSLSFQWSKTVNDTTKFFFSDGKN</sequence>
<name>A0ABX3FCY1_9VIBR</name>